<dbReference type="Pfam" id="PF01636">
    <property type="entry name" value="APH"/>
    <property type="match status" value="1"/>
</dbReference>
<comment type="caution">
    <text evidence="4">The sequence shown here is derived from an EMBL/GenBank/DDBJ whole genome shotgun (WGS) entry which is preliminary data.</text>
</comment>
<keyword evidence="5" id="KW-1185">Reference proteome</keyword>
<accession>A0A4Q9REB4</accession>
<name>A0A4Q9REB4_9GAMM</name>
<dbReference type="SUPFAM" id="SSF56112">
    <property type="entry name" value="Protein kinase-like (PK-like)"/>
    <property type="match status" value="1"/>
</dbReference>
<dbReference type="Gene3D" id="3.90.1200.10">
    <property type="match status" value="1"/>
</dbReference>
<keyword evidence="4" id="KW-0808">Transferase</keyword>
<reference evidence="4 5" key="1">
    <citation type="submission" date="2018-06" db="EMBL/GenBank/DDBJ databases">
        <title>Three novel Pseudomonas species isolated from symptomatic oak.</title>
        <authorList>
            <person name="Bueno-Gonzalez V."/>
            <person name="Brady C."/>
        </authorList>
    </citation>
    <scope>NUCLEOTIDE SEQUENCE [LARGE SCALE GENOMIC DNA]</scope>
    <source>
        <strain evidence="4 5">P17C</strain>
    </source>
</reference>
<dbReference type="OrthoDB" id="3266537at2"/>
<organism evidence="4 5">
    <name type="scientific">Stutzerimonas kirkiae</name>
    <dbReference type="NCBI Taxonomy" id="2211392"/>
    <lineage>
        <taxon>Bacteria</taxon>
        <taxon>Pseudomonadati</taxon>
        <taxon>Pseudomonadota</taxon>
        <taxon>Gammaproteobacteria</taxon>
        <taxon>Pseudomonadales</taxon>
        <taxon>Pseudomonadaceae</taxon>
        <taxon>Stutzerimonas</taxon>
    </lineage>
</organism>
<dbReference type="GO" id="GO:0009088">
    <property type="term" value="P:threonine biosynthetic process"/>
    <property type="evidence" value="ECO:0007669"/>
    <property type="project" value="TreeGrafter"/>
</dbReference>
<evidence type="ECO:0000313" key="5">
    <source>
        <dbReference type="Proteomes" id="UP000292639"/>
    </source>
</evidence>
<dbReference type="AlphaFoldDB" id="A0A4Q9REB4"/>
<dbReference type="PANTHER" id="PTHR21064">
    <property type="entry name" value="AMINOGLYCOSIDE PHOSPHOTRANSFERASE DOMAIN-CONTAINING PROTEIN-RELATED"/>
    <property type="match status" value="1"/>
</dbReference>
<comment type="similarity">
    <text evidence="1">Belongs to the pseudomonas-type ThrB family.</text>
</comment>
<evidence type="ECO:0000256" key="1">
    <source>
        <dbReference type="ARBA" id="ARBA00038240"/>
    </source>
</evidence>
<protein>
    <submittedName>
        <fullName evidence="4">Aminoglycoside phosphotransferase</fullName>
    </submittedName>
</protein>
<dbReference type="PANTHER" id="PTHR21064:SF6">
    <property type="entry name" value="AMINOGLYCOSIDE PHOSPHOTRANSFERASE DOMAIN-CONTAINING PROTEIN"/>
    <property type="match status" value="1"/>
</dbReference>
<dbReference type="RefSeq" id="WP_131184962.1">
    <property type="nucleotide sequence ID" value="NZ_QJUO01000019.1"/>
</dbReference>
<dbReference type="Proteomes" id="UP000292639">
    <property type="component" value="Unassembled WGS sequence"/>
</dbReference>
<proteinExistence type="inferred from homology"/>
<feature type="region of interest" description="Disordered" evidence="2">
    <location>
        <begin position="1"/>
        <end position="20"/>
    </location>
</feature>
<dbReference type="InterPro" id="IPR011009">
    <property type="entry name" value="Kinase-like_dom_sf"/>
</dbReference>
<gene>
    <name evidence="4" type="ORF">DNJ96_04515</name>
</gene>
<feature type="compositionally biased region" description="Basic and acidic residues" evidence="2">
    <location>
        <begin position="1"/>
        <end position="10"/>
    </location>
</feature>
<evidence type="ECO:0000259" key="3">
    <source>
        <dbReference type="Pfam" id="PF01636"/>
    </source>
</evidence>
<dbReference type="EMBL" id="QJUP01000003">
    <property type="protein sequence ID" value="TBU98973.1"/>
    <property type="molecule type" value="Genomic_DNA"/>
</dbReference>
<dbReference type="InterPro" id="IPR002575">
    <property type="entry name" value="Aminoglycoside_PTrfase"/>
</dbReference>
<dbReference type="GO" id="GO:0004413">
    <property type="term" value="F:homoserine kinase activity"/>
    <property type="evidence" value="ECO:0007669"/>
    <property type="project" value="TreeGrafter"/>
</dbReference>
<dbReference type="InterPro" id="IPR050249">
    <property type="entry name" value="Pseudomonas-type_ThrB"/>
</dbReference>
<evidence type="ECO:0000256" key="2">
    <source>
        <dbReference type="SAM" id="MobiDB-lite"/>
    </source>
</evidence>
<sequence>MNDPRHDSKHTAHGLGLEPVEPDWPALEEAEVAGLLARYPRLGSVHAIAWHSPRPFSAAARVASGDTQVIVKRHHRSVRQPAWLDEEHRFVRHLHQHGARVTPPLHDRDGQSAIGLGDWTYEVLPLGQGQDLYRDALSWSPFANAAHARAAGIALGELHRAAEGHAAGARQTPVLVANLRLFGQADPLRAIAAQAGRQPQLARSLAKREWRRDIEETLLPFQRAVQPRLAAQAPLWTHNDWHASNLLWQDDAVASVLDFGLADRTFALFDLASAIERNCIPWLELKPGARLEVDLDALLALLAGYRQIRPLGRDELLTLADLLPLVHADFALSELVYFESLVGSSASGDLAYAYLVEHALWFHDREGAELLERLRQLARRMPSHAY</sequence>
<evidence type="ECO:0000313" key="4">
    <source>
        <dbReference type="EMBL" id="TBU98973.1"/>
    </source>
</evidence>
<feature type="domain" description="Aminoglycoside phosphotransferase" evidence="3">
    <location>
        <begin position="63"/>
        <end position="284"/>
    </location>
</feature>